<reference evidence="2 3" key="1">
    <citation type="submission" date="2019-02" db="EMBL/GenBank/DDBJ databases">
        <title>Deep-cultivation of Planctomycetes and their phenomic and genomic characterization uncovers novel biology.</title>
        <authorList>
            <person name="Wiegand S."/>
            <person name="Jogler M."/>
            <person name="Boedeker C."/>
            <person name="Pinto D."/>
            <person name="Vollmers J."/>
            <person name="Rivas-Marin E."/>
            <person name="Kohn T."/>
            <person name="Peeters S.H."/>
            <person name="Heuer A."/>
            <person name="Rast P."/>
            <person name="Oberbeckmann S."/>
            <person name="Bunk B."/>
            <person name="Jeske O."/>
            <person name="Meyerdierks A."/>
            <person name="Storesund J.E."/>
            <person name="Kallscheuer N."/>
            <person name="Luecker S."/>
            <person name="Lage O.M."/>
            <person name="Pohl T."/>
            <person name="Merkel B.J."/>
            <person name="Hornburger P."/>
            <person name="Mueller R.-W."/>
            <person name="Bruemmer F."/>
            <person name="Labrenz M."/>
            <person name="Spormann A.M."/>
            <person name="Op Den Camp H."/>
            <person name="Overmann J."/>
            <person name="Amann R."/>
            <person name="Jetten M.S.M."/>
            <person name="Mascher T."/>
            <person name="Medema M.H."/>
            <person name="Devos D.P."/>
            <person name="Kaster A.-K."/>
            <person name="Ovreas L."/>
            <person name="Rohde M."/>
            <person name="Galperin M.Y."/>
            <person name="Jogler C."/>
        </authorList>
    </citation>
    <scope>NUCLEOTIDE SEQUENCE [LARGE SCALE GENOMIC DNA]</scope>
    <source>
        <strain evidence="2 3">Poly41</strain>
    </source>
</reference>
<proteinExistence type="predicted"/>
<dbReference type="OrthoDB" id="6874909at2"/>
<evidence type="ECO:0000256" key="1">
    <source>
        <dbReference type="SAM" id="MobiDB-lite"/>
    </source>
</evidence>
<accession>A0A5C6DYZ5</accession>
<dbReference type="Proteomes" id="UP000319143">
    <property type="component" value="Unassembled WGS sequence"/>
</dbReference>
<feature type="compositionally biased region" description="Basic residues" evidence="1">
    <location>
        <begin position="125"/>
        <end position="145"/>
    </location>
</feature>
<dbReference type="RefSeq" id="WP_146524030.1">
    <property type="nucleotide sequence ID" value="NZ_SJPV01000001.1"/>
</dbReference>
<dbReference type="AlphaFoldDB" id="A0A5C6DYZ5"/>
<organism evidence="2 3">
    <name type="scientific">Novipirellula artificiosorum</name>
    <dbReference type="NCBI Taxonomy" id="2528016"/>
    <lineage>
        <taxon>Bacteria</taxon>
        <taxon>Pseudomonadati</taxon>
        <taxon>Planctomycetota</taxon>
        <taxon>Planctomycetia</taxon>
        <taxon>Pirellulales</taxon>
        <taxon>Pirellulaceae</taxon>
        <taxon>Novipirellula</taxon>
    </lineage>
</organism>
<keyword evidence="3" id="KW-1185">Reference proteome</keyword>
<feature type="region of interest" description="Disordered" evidence="1">
    <location>
        <begin position="124"/>
        <end position="145"/>
    </location>
</feature>
<protein>
    <submittedName>
        <fullName evidence="2">Uncharacterized protein</fullName>
    </submittedName>
</protein>
<dbReference type="EMBL" id="SJPV01000001">
    <property type="protein sequence ID" value="TWU41870.1"/>
    <property type="molecule type" value="Genomic_DNA"/>
</dbReference>
<evidence type="ECO:0000313" key="2">
    <source>
        <dbReference type="EMBL" id="TWU41870.1"/>
    </source>
</evidence>
<name>A0A5C6DYZ5_9BACT</name>
<sequence>MGWLFIPGSVRRSMIKDRTSAWERTNDDGTTIKTTCLAHCFRGNCFSGVLWSVFERTFIQDGEHTESQQRWIQCDLLQYSRSDDGWGYKDMDESMHPYYYSCPKSYLDMVPVETHGGNAEWREHVRQHHRNSLAKRRAKRTAKAR</sequence>
<gene>
    <name evidence="2" type="ORF">Poly41_01630</name>
</gene>
<comment type="caution">
    <text evidence="2">The sequence shown here is derived from an EMBL/GenBank/DDBJ whole genome shotgun (WGS) entry which is preliminary data.</text>
</comment>
<evidence type="ECO:0000313" key="3">
    <source>
        <dbReference type="Proteomes" id="UP000319143"/>
    </source>
</evidence>